<accession>A0A4Z1NSH1</accession>
<dbReference type="InterPro" id="IPR039373">
    <property type="entry name" value="Peptidase_M28B"/>
</dbReference>
<evidence type="ECO:0000313" key="8">
    <source>
        <dbReference type="Proteomes" id="UP000298493"/>
    </source>
</evidence>
<feature type="transmembrane region" description="Helical" evidence="3">
    <location>
        <begin position="33"/>
        <end position="54"/>
    </location>
</feature>
<feature type="domain" description="PA" evidence="4">
    <location>
        <begin position="225"/>
        <end position="302"/>
    </location>
</feature>
<dbReference type="PANTHER" id="PTHR10404:SF46">
    <property type="entry name" value="VACUOLAR PROTEIN SORTING-ASSOCIATED PROTEIN 70"/>
    <property type="match status" value="1"/>
</dbReference>
<dbReference type="OrthoDB" id="5841748at2759"/>
<dbReference type="Gene3D" id="1.20.930.40">
    <property type="entry name" value="Transferrin receptor-like, dimerisation domain"/>
    <property type="match status" value="1"/>
</dbReference>
<dbReference type="PANTHER" id="PTHR10404">
    <property type="entry name" value="N-ACETYLATED-ALPHA-LINKED ACIDIC DIPEPTIDASE"/>
    <property type="match status" value="1"/>
</dbReference>
<feature type="compositionally biased region" description="Polar residues" evidence="2">
    <location>
        <begin position="307"/>
        <end position="320"/>
    </location>
</feature>
<proteinExistence type="inferred from homology"/>
<dbReference type="SUPFAM" id="SSF52025">
    <property type="entry name" value="PA domain"/>
    <property type="match status" value="1"/>
</dbReference>
<evidence type="ECO:0000259" key="6">
    <source>
        <dbReference type="Pfam" id="PF04389"/>
    </source>
</evidence>
<evidence type="ECO:0000256" key="3">
    <source>
        <dbReference type="SAM" id="Phobius"/>
    </source>
</evidence>
<dbReference type="Gene3D" id="3.40.630.10">
    <property type="entry name" value="Zn peptidases"/>
    <property type="match status" value="1"/>
</dbReference>
<keyword evidence="3" id="KW-1133">Transmembrane helix</keyword>
<dbReference type="InterPro" id="IPR003137">
    <property type="entry name" value="PA_domain"/>
</dbReference>
<protein>
    <submittedName>
        <fullName evidence="7">Zn-dependent exopeptidase</fullName>
    </submittedName>
</protein>
<keyword evidence="8" id="KW-1185">Reference proteome</keyword>
<sequence>MAHHQYDERTPLLVVVRTAPPRQRHQHSTLRRFCSTILALALLITLTLFLLFIFTVPDCEDRRRHGHRKGPDVCIPKHPFFRNDDLPIHIHEETFGYPELVDTLLTTPEESKAREWSYYYTSGTSLAGKNISQAEWTRDKWMEFGIPQTEVVAYDVYVNYPLGHRLALLEKSKKDKTSKDDSTAASLWKVKYEATLKEDVLEDDPTTSSPDSVPTFHGYSASGNVTAQYVYVNYGTYGDFEDLVNANVSLKGKIALARYGRIFRGLKVKRAQDLGMIGTILYSDPGDDGDVSPENGDEPYPEGPARNPSSVQRGSAQFLSISPGDPTTPGYPSLPGVPRQPANFSTPSIPSLPISYVDALPLLKALNGYGPKAKDFNKWWQGGGLGDKGVEYNIGPSPPELVINLVNEQEYVTTPMWNVIGIINGTIEDEVVILGNHRDAWIVGGAGDPHSGSAAMNEVVRSFGAALAKGWKPLRTIVFASWDGEEYGLIGSTEWVEEYLPWLNETAVAYLNVDVGTTGPYFKTSSAPLLSRAMIEATKLVLSPNQTVENQTVYDTWNKHISTMGSGSDFTAFQDYAGIPSLDMGFSGGKDTAIYHYHSNYDSFHWMDTYGDPGWHYHVAISKLWSLLAARIVETPVLQLNATDYAVGLRVYLESVKDKALNRTSEAIAENEEAARYNDVNVQGLPYNISFHTLDFVVARFYNISLNFDTEASALLTDLESNPLPWWKWWSKVKQAQHIKSVNDRYKFLERQFLYQKGLDGRSWFKHVVFAPGKWTGYSGATFPGLVEAVEAGDLQGVYRWMGHITGIIAHATKTLEGK</sequence>
<feature type="compositionally biased region" description="Acidic residues" evidence="2">
    <location>
        <begin position="285"/>
        <end position="300"/>
    </location>
</feature>
<gene>
    <name evidence="7" type="ORF">E6O75_ATG09185</name>
</gene>
<dbReference type="Gene3D" id="3.50.30.30">
    <property type="match status" value="1"/>
</dbReference>
<dbReference type="FunFam" id="3.50.30.30:FF:000008">
    <property type="entry name" value="Glutamate carboxypeptidase 2"/>
    <property type="match status" value="1"/>
</dbReference>
<name>A0A4Z1NSH1_9PEZI</name>
<dbReference type="STRING" id="86259.A0A4Z1NSH1"/>
<keyword evidence="3" id="KW-0472">Membrane</keyword>
<dbReference type="AlphaFoldDB" id="A0A4Z1NSH1"/>
<evidence type="ECO:0000259" key="4">
    <source>
        <dbReference type="Pfam" id="PF02225"/>
    </source>
</evidence>
<dbReference type="InterPro" id="IPR007365">
    <property type="entry name" value="TFR-like_dimer_dom"/>
</dbReference>
<dbReference type="InterPro" id="IPR007484">
    <property type="entry name" value="Peptidase_M28"/>
</dbReference>
<dbReference type="CDD" id="cd08022">
    <property type="entry name" value="M28_PSMA_like"/>
    <property type="match status" value="1"/>
</dbReference>
<comment type="caution">
    <text evidence="7">The sequence shown here is derived from an EMBL/GenBank/DDBJ whole genome shotgun (WGS) entry which is preliminary data.</text>
</comment>
<dbReference type="FunFam" id="3.40.630.10:FF:000101">
    <property type="entry name" value="N-acetylated alpha-linked acidic dipeptidase like 1"/>
    <property type="match status" value="1"/>
</dbReference>
<dbReference type="Pfam" id="PF04389">
    <property type="entry name" value="Peptidase_M28"/>
    <property type="match status" value="1"/>
</dbReference>
<feature type="domain" description="Transferrin receptor-like dimerisation" evidence="5">
    <location>
        <begin position="689"/>
        <end position="817"/>
    </location>
</feature>
<dbReference type="GO" id="GO:0004180">
    <property type="term" value="F:carboxypeptidase activity"/>
    <property type="evidence" value="ECO:0007669"/>
    <property type="project" value="TreeGrafter"/>
</dbReference>
<keyword evidence="3" id="KW-0812">Transmembrane</keyword>
<comment type="similarity">
    <text evidence="1">Belongs to the peptidase M28 family. M28B subfamily.</text>
</comment>
<organism evidence="7 8">
    <name type="scientific">Venturia nashicola</name>
    <dbReference type="NCBI Taxonomy" id="86259"/>
    <lineage>
        <taxon>Eukaryota</taxon>
        <taxon>Fungi</taxon>
        <taxon>Dikarya</taxon>
        <taxon>Ascomycota</taxon>
        <taxon>Pezizomycotina</taxon>
        <taxon>Dothideomycetes</taxon>
        <taxon>Pleosporomycetidae</taxon>
        <taxon>Venturiales</taxon>
        <taxon>Venturiaceae</taxon>
        <taxon>Venturia</taxon>
    </lineage>
</organism>
<feature type="domain" description="Peptidase M28" evidence="6">
    <location>
        <begin position="418"/>
        <end position="605"/>
    </location>
</feature>
<dbReference type="SUPFAM" id="SSF47672">
    <property type="entry name" value="Transferrin receptor-like dimerisation domain"/>
    <property type="match status" value="1"/>
</dbReference>
<dbReference type="Proteomes" id="UP000298493">
    <property type="component" value="Unassembled WGS sequence"/>
</dbReference>
<evidence type="ECO:0000313" key="7">
    <source>
        <dbReference type="EMBL" id="TID16127.1"/>
    </source>
</evidence>
<dbReference type="EMBL" id="SNSC02000019">
    <property type="protein sequence ID" value="TID16127.1"/>
    <property type="molecule type" value="Genomic_DNA"/>
</dbReference>
<evidence type="ECO:0000256" key="1">
    <source>
        <dbReference type="ARBA" id="ARBA00005634"/>
    </source>
</evidence>
<dbReference type="SUPFAM" id="SSF53187">
    <property type="entry name" value="Zn-dependent exopeptidases"/>
    <property type="match status" value="1"/>
</dbReference>
<evidence type="ECO:0000256" key="2">
    <source>
        <dbReference type="SAM" id="MobiDB-lite"/>
    </source>
</evidence>
<dbReference type="InterPro" id="IPR046450">
    <property type="entry name" value="PA_dom_sf"/>
</dbReference>
<dbReference type="CDD" id="cd02121">
    <property type="entry name" value="PA_GCPII_like"/>
    <property type="match status" value="1"/>
</dbReference>
<evidence type="ECO:0000259" key="5">
    <source>
        <dbReference type="Pfam" id="PF04253"/>
    </source>
</evidence>
<dbReference type="Pfam" id="PF04253">
    <property type="entry name" value="TFR_dimer"/>
    <property type="match status" value="1"/>
</dbReference>
<dbReference type="InterPro" id="IPR036757">
    <property type="entry name" value="TFR-like_dimer_dom_sf"/>
</dbReference>
<feature type="region of interest" description="Disordered" evidence="2">
    <location>
        <begin position="282"/>
        <end position="344"/>
    </location>
</feature>
<dbReference type="Pfam" id="PF02225">
    <property type="entry name" value="PA"/>
    <property type="match status" value="1"/>
</dbReference>
<reference evidence="7 8" key="1">
    <citation type="submission" date="2019-04" db="EMBL/GenBank/DDBJ databases">
        <title>High contiguity whole genome sequence and gene annotation resource for two Venturia nashicola isolates.</title>
        <authorList>
            <person name="Prokchorchik M."/>
            <person name="Won K."/>
            <person name="Lee Y."/>
            <person name="Choi E.D."/>
            <person name="Segonzac C."/>
            <person name="Sohn K.H."/>
        </authorList>
    </citation>
    <scope>NUCLEOTIDE SEQUENCE [LARGE SCALE GENOMIC DNA]</scope>
    <source>
        <strain evidence="7 8">PRI2</strain>
    </source>
</reference>